<reference evidence="3 4" key="1">
    <citation type="submission" date="2014-06" db="EMBL/GenBank/DDBJ databases">
        <title>Evolutionary Origins and Diversification of the Mycorrhizal Mutualists.</title>
        <authorList>
            <consortium name="DOE Joint Genome Institute"/>
            <consortium name="Mycorrhizal Genomics Consortium"/>
            <person name="Kohler A."/>
            <person name="Kuo A."/>
            <person name="Nagy L.G."/>
            <person name="Floudas D."/>
            <person name="Copeland A."/>
            <person name="Barry K.W."/>
            <person name="Cichocki N."/>
            <person name="Veneault-Fourrey C."/>
            <person name="LaButti K."/>
            <person name="Lindquist E.A."/>
            <person name="Lipzen A."/>
            <person name="Lundell T."/>
            <person name="Morin E."/>
            <person name="Murat C."/>
            <person name="Riley R."/>
            <person name="Ohm R."/>
            <person name="Sun H."/>
            <person name="Tunlid A."/>
            <person name="Henrissat B."/>
            <person name="Grigoriev I.V."/>
            <person name="Hibbett D.S."/>
            <person name="Martin F."/>
        </authorList>
    </citation>
    <scope>NUCLEOTIDE SEQUENCE [LARGE SCALE GENOMIC DNA]</scope>
    <source>
        <strain evidence="3 4">FD-325 SS-3</strain>
    </source>
</reference>
<keyword evidence="1" id="KW-0472">Membrane</keyword>
<dbReference type="PANTHER" id="PTHR40465">
    <property type="entry name" value="CHROMOSOME 1, WHOLE GENOME SHOTGUN SEQUENCE"/>
    <property type="match status" value="1"/>
</dbReference>
<evidence type="ECO:0000313" key="4">
    <source>
        <dbReference type="Proteomes" id="UP000053263"/>
    </source>
</evidence>
<feature type="transmembrane region" description="Helical" evidence="1">
    <location>
        <begin position="55"/>
        <end position="79"/>
    </location>
</feature>
<name>A0A0C9SKQ1_PLICR</name>
<dbReference type="InterPro" id="IPR045339">
    <property type="entry name" value="DUF6534"/>
</dbReference>
<feature type="domain" description="DUF6534" evidence="2">
    <location>
        <begin position="178"/>
        <end position="257"/>
    </location>
</feature>
<evidence type="ECO:0000259" key="2">
    <source>
        <dbReference type="Pfam" id="PF20152"/>
    </source>
</evidence>
<feature type="transmembrane region" description="Helical" evidence="1">
    <location>
        <begin position="170"/>
        <end position="193"/>
    </location>
</feature>
<evidence type="ECO:0000313" key="3">
    <source>
        <dbReference type="EMBL" id="KII84126.1"/>
    </source>
</evidence>
<dbReference type="Proteomes" id="UP000053263">
    <property type="component" value="Unassembled WGS sequence"/>
</dbReference>
<keyword evidence="1" id="KW-0812">Transmembrane</keyword>
<keyword evidence="4" id="KW-1185">Reference proteome</keyword>
<dbReference type="PANTHER" id="PTHR40465:SF1">
    <property type="entry name" value="DUF6534 DOMAIN-CONTAINING PROTEIN"/>
    <property type="match status" value="1"/>
</dbReference>
<organism evidence="3 4">
    <name type="scientific">Plicaturopsis crispa FD-325 SS-3</name>
    <dbReference type="NCBI Taxonomy" id="944288"/>
    <lineage>
        <taxon>Eukaryota</taxon>
        <taxon>Fungi</taxon>
        <taxon>Dikarya</taxon>
        <taxon>Basidiomycota</taxon>
        <taxon>Agaricomycotina</taxon>
        <taxon>Agaricomycetes</taxon>
        <taxon>Agaricomycetidae</taxon>
        <taxon>Amylocorticiales</taxon>
        <taxon>Amylocorticiaceae</taxon>
        <taxon>Plicatura</taxon>
        <taxon>Plicaturopsis crispa</taxon>
    </lineage>
</organism>
<protein>
    <submittedName>
        <fullName evidence="3">Unplaced genomic scaffold PLICRscaffold_19, whole genome shotgun sequence</fullName>
    </submittedName>
</protein>
<feature type="transmembrane region" description="Helical" evidence="1">
    <location>
        <begin position="129"/>
        <end position="150"/>
    </location>
</feature>
<feature type="transmembrane region" description="Helical" evidence="1">
    <location>
        <begin position="20"/>
        <end position="43"/>
    </location>
</feature>
<accession>A0A0C9SKQ1</accession>
<sequence>MSDEPSVPQLPFNTDTTYGAVFIALILSTLAFGITNLQVFWYYTNYHDDFLHIKMGVALLWLIDALHLVFGTHFVYYYLITELAEPLEIFLRLVWSFKAQIVMNVVSIVTVQTFYCIRLLKLSQGKNRLVISIVSVVMVYAYGVAIMESYEVTRISSIAPDSLKGIKKENYLAFASVCVVDVLLAGLSCAVLSRCQTRSSNTNSVINTLVVYVLYTGILTSVCSLAAIISLAAIPNNLVYLAIEMIASKLYANSYLAL</sequence>
<feature type="transmembrane region" description="Helical" evidence="1">
    <location>
        <begin position="99"/>
        <end position="117"/>
    </location>
</feature>
<dbReference type="Pfam" id="PF20152">
    <property type="entry name" value="DUF6534"/>
    <property type="match status" value="1"/>
</dbReference>
<dbReference type="OrthoDB" id="3270417at2759"/>
<evidence type="ECO:0000256" key="1">
    <source>
        <dbReference type="SAM" id="Phobius"/>
    </source>
</evidence>
<dbReference type="AlphaFoldDB" id="A0A0C9SKQ1"/>
<gene>
    <name evidence="3" type="ORF">PLICRDRAFT_370538</name>
</gene>
<dbReference type="HOGENOM" id="CLU_046025_5_3_1"/>
<proteinExistence type="predicted"/>
<keyword evidence="1" id="KW-1133">Transmembrane helix</keyword>
<feature type="transmembrane region" description="Helical" evidence="1">
    <location>
        <begin position="205"/>
        <end position="232"/>
    </location>
</feature>
<dbReference type="EMBL" id="KN832572">
    <property type="protein sequence ID" value="KII84126.1"/>
    <property type="molecule type" value="Genomic_DNA"/>
</dbReference>